<dbReference type="PANTHER" id="PTHR30344:SF1">
    <property type="entry name" value="6-PHOSPHOGLUCONOLACTONASE"/>
    <property type="match status" value="1"/>
</dbReference>
<dbReference type="InterPro" id="IPR011048">
    <property type="entry name" value="Haem_d1_sf"/>
</dbReference>
<dbReference type="InterPro" id="IPR015943">
    <property type="entry name" value="WD40/YVTN_repeat-like_dom_sf"/>
</dbReference>
<proteinExistence type="inferred from homology"/>
<name>A0ABY4P7Y4_9LACO</name>
<comment type="similarity">
    <text evidence="1">Belongs to the cycloisomerase 2 family.</text>
</comment>
<sequence length="340" mass="37498">MKEKLLIGGYTRQTSQGIYQMLFDTQSTTISNIKLAVPLQGPTYFAVSNDDVLYSIIQDGEQGGIAAYDINADFQFLGSALQPKDSPAYVEIAEQKQLVFSANFHTGIVTIHKINPDKTLTITDQIQLTGHSVKAEQEASHPHMAHLAPDDQLIVCDYGTDKISTYQLNDDGQAHLQAEFQAPAGSAPRHLVFNPQNPQLAYCICELSSQVLVLNYLNGQFSLVQAYNLLPANYLGENTAAAIRISADGQYLYTSNRGHNSIVSFRIAADGQKLEHLQTIKTQGDFPRDFSLDPSGQFILVPHQKSNDVSILRRNLDSGQLTFVNNEATVPEGTCLKFFK</sequence>
<accession>A0ABY4P7Y4</accession>
<gene>
    <name evidence="2" type="ORF">MOO45_05870</name>
</gene>
<organism evidence="2 3">
    <name type="scientific">Bombilactobacillus folatiphilus</name>
    <dbReference type="NCBI Taxonomy" id="2923362"/>
    <lineage>
        <taxon>Bacteria</taxon>
        <taxon>Bacillati</taxon>
        <taxon>Bacillota</taxon>
        <taxon>Bacilli</taxon>
        <taxon>Lactobacillales</taxon>
        <taxon>Lactobacillaceae</taxon>
        <taxon>Bombilactobacillus</taxon>
    </lineage>
</organism>
<dbReference type="RefSeq" id="WP_249513995.1">
    <property type="nucleotide sequence ID" value="NZ_CP093366.1"/>
</dbReference>
<dbReference type="Proteomes" id="UP000831495">
    <property type="component" value="Chromosome"/>
</dbReference>
<dbReference type="PANTHER" id="PTHR30344">
    <property type="entry name" value="6-PHOSPHOGLUCONOLACTONASE-RELATED"/>
    <property type="match status" value="1"/>
</dbReference>
<dbReference type="Gene3D" id="2.130.10.10">
    <property type="entry name" value="YVTN repeat-like/Quinoprotein amine dehydrogenase"/>
    <property type="match status" value="1"/>
</dbReference>
<protein>
    <submittedName>
        <fullName evidence="2">Lactonase family protein</fullName>
    </submittedName>
</protein>
<dbReference type="SUPFAM" id="SSF51004">
    <property type="entry name" value="C-terminal (heme d1) domain of cytochrome cd1-nitrite reductase"/>
    <property type="match status" value="1"/>
</dbReference>
<evidence type="ECO:0000313" key="3">
    <source>
        <dbReference type="Proteomes" id="UP000831495"/>
    </source>
</evidence>
<evidence type="ECO:0000313" key="2">
    <source>
        <dbReference type="EMBL" id="UQS81727.1"/>
    </source>
</evidence>
<keyword evidence="3" id="KW-1185">Reference proteome</keyword>
<dbReference type="Pfam" id="PF10282">
    <property type="entry name" value="Lactonase"/>
    <property type="match status" value="1"/>
</dbReference>
<dbReference type="InterPro" id="IPR050282">
    <property type="entry name" value="Cycloisomerase_2"/>
</dbReference>
<dbReference type="InterPro" id="IPR019405">
    <property type="entry name" value="Lactonase_7-beta_prop"/>
</dbReference>
<evidence type="ECO:0000256" key="1">
    <source>
        <dbReference type="ARBA" id="ARBA00005564"/>
    </source>
</evidence>
<dbReference type="EMBL" id="CP093366">
    <property type="protein sequence ID" value="UQS81727.1"/>
    <property type="molecule type" value="Genomic_DNA"/>
</dbReference>
<reference evidence="2" key="1">
    <citation type="journal article" date="2022" name="Int. J. Syst. Evol. Microbiol.">
        <title>Apilactobacillus apisilvae sp. nov., Nicolia spurrieriana gen. nov. sp. nov., Bombilactobacillus folatiphilus sp. nov. and Bombilactobacillus thymidiniphilus sp. nov., four new lactic acid bacterial isolates from stingless bees Tetragonula carbonaria and Austroplebeia australis.</title>
        <authorList>
            <person name="Oliphant S.A."/>
            <person name="Watson-Haigh N.S."/>
            <person name="Sumby K.M."/>
            <person name="Gardner J."/>
            <person name="Groom S."/>
            <person name="Jiranek V."/>
        </authorList>
    </citation>
    <scope>NUCLEOTIDE SEQUENCE</scope>
    <source>
        <strain evidence="2">SG4_D2</strain>
    </source>
</reference>